<comment type="caution">
    <text evidence="2">The sequence shown here is derived from an EMBL/GenBank/DDBJ whole genome shotgun (WGS) entry which is preliminary data.</text>
</comment>
<evidence type="ECO:0000256" key="1">
    <source>
        <dbReference type="SAM" id="Phobius"/>
    </source>
</evidence>
<gene>
    <name evidence="2" type="ORF">OUY18_09330</name>
</gene>
<feature type="transmembrane region" description="Helical" evidence="1">
    <location>
        <begin position="39"/>
        <end position="56"/>
    </location>
</feature>
<feature type="transmembrane region" description="Helical" evidence="1">
    <location>
        <begin position="193"/>
        <end position="220"/>
    </location>
</feature>
<keyword evidence="1" id="KW-0812">Transmembrane</keyword>
<dbReference type="Gene3D" id="1.10.1760.20">
    <property type="match status" value="1"/>
</dbReference>
<dbReference type="Proteomes" id="UP001082703">
    <property type="component" value="Unassembled WGS sequence"/>
</dbReference>
<keyword evidence="1" id="KW-1133">Transmembrane helix</keyword>
<feature type="transmembrane region" description="Helical" evidence="1">
    <location>
        <begin position="131"/>
        <end position="149"/>
    </location>
</feature>
<evidence type="ECO:0000313" key="2">
    <source>
        <dbReference type="EMBL" id="MCY1714456.1"/>
    </source>
</evidence>
<proteinExistence type="predicted"/>
<accession>A0ABT4BU81</accession>
<dbReference type="Pfam" id="PF12822">
    <property type="entry name" value="ECF_trnsprt"/>
    <property type="match status" value="1"/>
</dbReference>
<protein>
    <submittedName>
        <fullName evidence="2">ECF transporter S component</fullName>
    </submittedName>
</protein>
<feature type="transmembrane region" description="Helical" evidence="1">
    <location>
        <begin position="161"/>
        <end position="187"/>
    </location>
</feature>
<dbReference type="EMBL" id="JAPOHA010000008">
    <property type="protein sequence ID" value="MCY1714456.1"/>
    <property type="molecule type" value="Genomic_DNA"/>
</dbReference>
<organism evidence="2 3">
    <name type="scientific">Caproiciproducens galactitolivorans</name>
    <dbReference type="NCBI Taxonomy" id="642589"/>
    <lineage>
        <taxon>Bacteria</taxon>
        <taxon>Bacillati</taxon>
        <taxon>Bacillota</taxon>
        <taxon>Clostridia</taxon>
        <taxon>Eubacteriales</taxon>
        <taxon>Acutalibacteraceae</taxon>
        <taxon>Caproiciproducens</taxon>
    </lineage>
</organism>
<feature type="transmembrane region" description="Helical" evidence="1">
    <location>
        <begin position="12"/>
        <end position="33"/>
    </location>
</feature>
<dbReference type="InterPro" id="IPR024529">
    <property type="entry name" value="ECF_trnsprt_substrate-spec"/>
</dbReference>
<evidence type="ECO:0000313" key="3">
    <source>
        <dbReference type="Proteomes" id="UP001082703"/>
    </source>
</evidence>
<keyword evidence="3" id="KW-1185">Reference proteome</keyword>
<sequence>MQQKSEQKRLKTALPAIFAALVFLAVILIGANGTGERKYFAVSLVLLVGSMLPFFIHFERRRTQARELVTLSVLCAIAVAGRAAFYMIPQFKPVAAIVIITGVCLGPQSGFLVGAVSLFVSNFFFGQGPNTPYQMFAFGLLGVLSGILYNRGLLKSSRASLCLFGGLSTLLLYGGIVNLGTLLLSGLPPTLSAYLMVCLTSLPFDLIHAASSVFFLFVLAKPMIQKMERMKTKYGLFSSEK</sequence>
<dbReference type="RefSeq" id="WP_268058504.1">
    <property type="nucleotide sequence ID" value="NZ_JAPOHA010000008.1"/>
</dbReference>
<keyword evidence="1" id="KW-0472">Membrane</keyword>
<reference evidence="2 3" key="1">
    <citation type="submission" date="2022-11" db="EMBL/GenBank/DDBJ databases">
        <authorList>
            <person name="Caiyu Z."/>
        </authorList>
    </citation>
    <scope>NUCLEOTIDE SEQUENCE [LARGE SCALE GENOMIC DNA]</scope>
    <source>
        <strain evidence="2 3">YR-4</strain>
    </source>
</reference>
<name>A0ABT4BU81_9FIRM</name>